<feature type="region of interest" description="Disordered" evidence="1">
    <location>
        <begin position="51"/>
        <end position="86"/>
    </location>
</feature>
<organism evidence="3">
    <name type="scientific">Vecturithrix granuli</name>
    <dbReference type="NCBI Taxonomy" id="1499967"/>
    <lineage>
        <taxon>Bacteria</taxon>
        <taxon>Candidatus Moduliflexota</taxon>
        <taxon>Candidatus Vecturitrichia</taxon>
        <taxon>Candidatus Vecturitrichales</taxon>
        <taxon>Candidatus Vecturitrichaceae</taxon>
        <taxon>Candidatus Vecturithrix</taxon>
    </lineage>
</organism>
<feature type="compositionally biased region" description="Low complexity" evidence="1">
    <location>
        <begin position="70"/>
        <end position="84"/>
    </location>
</feature>
<keyword evidence="2" id="KW-1133">Transmembrane helix</keyword>
<name>A0A081C4T9_VECG1</name>
<evidence type="ECO:0000313" key="4">
    <source>
        <dbReference type="Proteomes" id="UP000030661"/>
    </source>
</evidence>
<reference evidence="3" key="1">
    <citation type="journal article" date="2015" name="PeerJ">
        <title>First genomic representation of candidate bacterial phylum KSB3 points to enhanced environmental sensing as a trigger of wastewater bulking.</title>
        <authorList>
            <person name="Sekiguchi Y."/>
            <person name="Ohashi A."/>
            <person name="Parks D.H."/>
            <person name="Yamauchi T."/>
            <person name="Tyson G.W."/>
            <person name="Hugenholtz P."/>
        </authorList>
    </citation>
    <scope>NUCLEOTIDE SEQUENCE [LARGE SCALE GENOMIC DNA]</scope>
</reference>
<accession>A0A081C4T9</accession>
<keyword evidence="2" id="KW-0812">Transmembrane</keyword>
<evidence type="ECO:0000313" key="3">
    <source>
        <dbReference type="EMBL" id="GAK59594.1"/>
    </source>
</evidence>
<sequence length="150" mass="16198">MNCSKHPEKPAAGACVYCGKFYCTECLVEVKGKMYCRDDMSKVFDEIKEQTKQQSSSGPMVFMNAGGGASSSSSAAASSGGTASHPGGRRCLKCGYVGFMKTWLRHYNLPQLLAVVLLFFYLIPGIIFIAWGWGKYKCPQCGAVGKNVPA</sequence>
<keyword evidence="4" id="KW-1185">Reference proteome</keyword>
<gene>
    <name evidence="3" type="ORF">U27_06579</name>
</gene>
<dbReference type="HOGENOM" id="CLU_1736952_0_0_0"/>
<feature type="transmembrane region" description="Helical" evidence="2">
    <location>
        <begin position="112"/>
        <end position="133"/>
    </location>
</feature>
<dbReference type="EMBL" id="DF820470">
    <property type="protein sequence ID" value="GAK59594.1"/>
    <property type="molecule type" value="Genomic_DNA"/>
</dbReference>
<evidence type="ECO:0000256" key="2">
    <source>
        <dbReference type="SAM" id="Phobius"/>
    </source>
</evidence>
<proteinExistence type="predicted"/>
<evidence type="ECO:0000256" key="1">
    <source>
        <dbReference type="SAM" id="MobiDB-lite"/>
    </source>
</evidence>
<keyword evidence="2" id="KW-0472">Membrane</keyword>
<dbReference type="Proteomes" id="UP000030661">
    <property type="component" value="Unassembled WGS sequence"/>
</dbReference>
<protein>
    <recommendedName>
        <fullName evidence="5">B box-type domain-containing protein</fullName>
    </recommendedName>
</protein>
<dbReference type="STRING" id="1499967.U27_06579"/>
<evidence type="ECO:0008006" key="5">
    <source>
        <dbReference type="Google" id="ProtNLM"/>
    </source>
</evidence>
<dbReference type="AlphaFoldDB" id="A0A081C4T9"/>